<dbReference type="PROSITE" id="PS51257">
    <property type="entry name" value="PROKAR_LIPOPROTEIN"/>
    <property type="match status" value="1"/>
</dbReference>
<dbReference type="InterPro" id="IPR001107">
    <property type="entry name" value="Band_7"/>
</dbReference>
<evidence type="ECO:0000259" key="1">
    <source>
        <dbReference type="Pfam" id="PF01145"/>
    </source>
</evidence>
<keyword evidence="3" id="KW-1185">Reference proteome</keyword>
<organism evidence="2 3">
    <name type="scientific">Pseudomonas phage vB_PaeM_PS119XW</name>
    <dbReference type="NCBI Taxonomy" id="2601632"/>
    <lineage>
        <taxon>Viruses</taxon>
        <taxon>Duplodnaviria</taxon>
        <taxon>Heunggongvirae</taxon>
        <taxon>Uroviricota</taxon>
        <taxon>Caudoviricetes</taxon>
        <taxon>Chimalliviridae</taxon>
        <taxon>Pawinskivirus</taxon>
        <taxon>Pawinskivirus PS119XW</taxon>
    </lineage>
</organism>
<feature type="domain" description="Band 7" evidence="1">
    <location>
        <begin position="24"/>
        <end position="202"/>
    </location>
</feature>
<dbReference type="KEGG" id="vg:77937067"/>
<evidence type="ECO:0000313" key="2">
    <source>
        <dbReference type="EMBL" id="QEM42046.1"/>
    </source>
</evidence>
<dbReference type="RefSeq" id="YP_010661057.1">
    <property type="nucleotide sequence ID" value="NC_070882.1"/>
</dbReference>
<accession>A0A5C1K7W3</accession>
<dbReference type="Pfam" id="PF01145">
    <property type="entry name" value="Band_7"/>
    <property type="match status" value="1"/>
</dbReference>
<name>A0A5C1K7W3_9CAUD</name>
<dbReference type="Gene3D" id="3.30.479.30">
    <property type="entry name" value="Band 7 domain"/>
    <property type="match status" value="1"/>
</dbReference>
<dbReference type="Proteomes" id="UP000322144">
    <property type="component" value="Segment"/>
</dbReference>
<dbReference type="SUPFAM" id="SSF117892">
    <property type="entry name" value="Band 7/SPFH domain"/>
    <property type="match status" value="1"/>
</dbReference>
<sequence>MKKYIQFVFAILIALAVTGCSFEVIPPAHKGKLLTVNGYSPEVLEPGKLTVYGRDQLILLDGSVQTKNEQLTVKMADKLDLTFTVSFRTRVAGNEQVINAMFNSITVVDNIVTLDQVYSIYGRDVVSSVSRSVLGKYKVEEVPANFDKITADLLAKLQEAMKNSPLEVSNVTLGSLKYPSVITEAIEKQAERELAIQTENNQQAIEMTKRTNALKLAEADREVELTKARTLRDQNQIVAAGISEKLLQYRALEVQEKMANSLGNSGSSIFVPYEALNSTGMSNRVFSK</sequence>
<protein>
    <recommendedName>
        <fullName evidence="1">Band 7 domain-containing protein</fullName>
    </recommendedName>
</protein>
<dbReference type="EMBL" id="MN103543">
    <property type="protein sequence ID" value="QEM42046.1"/>
    <property type="molecule type" value="Genomic_DNA"/>
</dbReference>
<dbReference type="GeneID" id="77937067"/>
<dbReference type="InterPro" id="IPR036013">
    <property type="entry name" value="Band_7/SPFH_dom_sf"/>
</dbReference>
<reference evidence="2 3" key="1">
    <citation type="submission" date="2019-06" db="EMBL/GenBank/DDBJ databases">
        <title>A distant relative of Phikzvirus genus phages from a therapeutic phage collection.</title>
        <authorList>
            <person name="Hejnowicz M.S."/>
            <person name="Dabrowski K."/>
            <person name="Gawor J."/>
            <person name="Weber-Dabrowska B."/>
            <person name="Gromadka R."/>
            <person name="Lobocka M.B."/>
        </authorList>
    </citation>
    <scope>NUCLEOTIDE SEQUENCE [LARGE SCALE GENOMIC DNA]</scope>
</reference>
<evidence type="ECO:0000313" key="3">
    <source>
        <dbReference type="Proteomes" id="UP000322144"/>
    </source>
</evidence>
<proteinExistence type="predicted"/>